<evidence type="ECO:0000313" key="1">
    <source>
        <dbReference type="EMBL" id="MCY1720468.1"/>
    </source>
</evidence>
<dbReference type="RefSeq" id="WP_343332801.1">
    <property type="nucleotide sequence ID" value="NZ_JAPOHD010000017.1"/>
</dbReference>
<gene>
    <name evidence="1" type="ORF">OU798_08960</name>
</gene>
<dbReference type="Proteomes" id="UP001145087">
    <property type="component" value="Unassembled WGS sequence"/>
</dbReference>
<dbReference type="SUPFAM" id="SSF50998">
    <property type="entry name" value="Quinoprotein alcohol dehydrogenase-like"/>
    <property type="match status" value="1"/>
</dbReference>
<keyword evidence="2" id="KW-1185">Reference proteome</keyword>
<protein>
    <submittedName>
        <fullName evidence="1">Uncharacterized protein</fullName>
    </submittedName>
</protein>
<evidence type="ECO:0000313" key="2">
    <source>
        <dbReference type="Proteomes" id="UP001145087"/>
    </source>
</evidence>
<dbReference type="InterPro" id="IPR015943">
    <property type="entry name" value="WD40/YVTN_repeat-like_dom_sf"/>
</dbReference>
<sequence length="928" mass="105070">MKRNLIIILVVLLASVAGFIYFTKEDIVFQKETSLYKAVPVTSPVFVEFSSLKAIPAENPILQELAGIEDFSWILRKIKEIDVSIKGDKEIQNQLGKKPVILALDFIGKNVLKPLIISDLRSSAELEGFEKLMGKLTGVPVTAFQQRKYDDAKIVDIIISEGKKSIHYCAVEGMIIISSEAILVEKSIRQLNSQNITDITYFNTVKKTVTNQSEISWYINHNRFPELWANFLNGNWQTKENEFGETVKTNMKRAVLGIQNYASWSELDMSIDKERISLNGITAADDSLNNFLSVFEGQEAVSCQADRILPKNTSFFIGFSFSNRGLFFQNLDNYFVHSNSYFEREGHMKTIRKRFKDNEGSKLKSLVKDRVVAATTSVSGQAGGNASLFIISTGSATQSIATFENLLQNFAKSKEVEFASLVSEYVADDGNNYKIYDFPYPSLPGIWLGKSFSFAEAKYATFWKDNLVFASSKETLQKYLSDMINEATLRRSRSYSEFKALNESKANINAYVDINKIYALNKSLLDDSFSKSFETNEEIFRKFDAFSWQVVCENKIYFNSINLRYNAQPKSETRALWQSNIGAAISSKPQIVINHRNKAAKEVIVQDDKNKLHLITADGKMVWSIPIKGKILGEVHQVDYYGNGRLQYLFNTKEKLYLLDRNGNHVAKFPIMFKSPATNGVGVFDYDNNHKYRFFVACENKRIYAYSHEGEIIDGWKFGQTNSAVTTPVQHFRVNNMDYIVFKDKLKIYIQNRQGNARVNCSAKFENSNNPLVLNTNGTPKIVATDKNGKVYYIYFDGKFAEKKTDKFSADHFFTVSDIDGNGIPDFIFVDGKELNVMDENGKKLFTKKISNTLELHANLYSFSAKQIKIGVTDSRSNQIYLYDSNGNLHSGFPLSGNSEFSIGNLKGTQLSLVVGSSEGNLYNYTLE</sequence>
<dbReference type="EMBL" id="JAPOHD010000017">
    <property type="protein sequence ID" value="MCY1720468.1"/>
    <property type="molecule type" value="Genomic_DNA"/>
</dbReference>
<organism evidence="1 2">
    <name type="scientific">Draconibacterium aestuarii</name>
    <dbReference type="NCBI Taxonomy" id="2998507"/>
    <lineage>
        <taxon>Bacteria</taxon>
        <taxon>Pseudomonadati</taxon>
        <taxon>Bacteroidota</taxon>
        <taxon>Bacteroidia</taxon>
        <taxon>Marinilabiliales</taxon>
        <taxon>Prolixibacteraceae</taxon>
        <taxon>Draconibacterium</taxon>
    </lineage>
</organism>
<dbReference type="Gene3D" id="2.130.10.10">
    <property type="entry name" value="YVTN repeat-like/Quinoprotein amine dehydrogenase"/>
    <property type="match status" value="1"/>
</dbReference>
<proteinExistence type="predicted"/>
<dbReference type="InterPro" id="IPR011047">
    <property type="entry name" value="Quinoprotein_ADH-like_sf"/>
</dbReference>
<comment type="caution">
    <text evidence="1">The sequence shown here is derived from an EMBL/GenBank/DDBJ whole genome shotgun (WGS) entry which is preliminary data.</text>
</comment>
<accession>A0A9X3F4T3</accession>
<dbReference type="AlphaFoldDB" id="A0A9X3F4T3"/>
<name>A0A9X3F4T3_9BACT</name>
<reference evidence="1" key="1">
    <citation type="submission" date="2022-11" db="EMBL/GenBank/DDBJ databases">
        <title>Marilongibacter aestuarii gen. nov., sp. nov., isolated from tidal flat sediment.</title>
        <authorList>
            <person name="Jiayan W."/>
        </authorList>
    </citation>
    <scope>NUCLEOTIDE SEQUENCE</scope>
    <source>
        <strain evidence="1">Z1-6</strain>
    </source>
</reference>